<dbReference type="EMBL" id="RCMV01001449">
    <property type="protein sequence ID" value="KAG3208550.1"/>
    <property type="molecule type" value="Genomic_DNA"/>
</dbReference>
<organism evidence="7 8">
    <name type="scientific">Phytophthora cactorum</name>
    <dbReference type="NCBI Taxonomy" id="29920"/>
    <lineage>
        <taxon>Eukaryota</taxon>
        <taxon>Sar</taxon>
        <taxon>Stramenopiles</taxon>
        <taxon>Oomycota</taxon>
        <taxon>Peronosporomycetes</taxon>
        <taxon>Peronosporales</taxon>
        <taxon>Peronosporaceae</taxon>
        <taxon>Phytophthora</taxon>
    </lineage>
</organism>
<dbReference type="VEuPathDB" id="FungiDB:PC110_g20789"/>
<sequence>MFSRSGSGAGRGEVENEPELNQDRQAGGVTQRADNGAIVVDANRQKIDLKLITIEAFDGSTRNGYLDPGACNWLELLKVQIFLAKTLTKPELDSPVERLARLAKSDGRLNATKRHHNEYDE</sequence>
<proteinExistence type="predicted"/>
<dbReference type="EMBL" id="RCMG01000149">
    <property type="protein sequence ID" value="KAG2861623.1"/>
    <property type="molecule type" value="Genomic_DNA"/>
</dbReference>
<evidence type="ECO:0000313" key="4">
    <source>
        <dbReference type="EMBL" id="KAG2927165.1"/>
    </source>
</evidence>
<evidence type="ECO:0000313" key="3">
    <source>
        <dbReference type="EMBL" id="KAG2906428.1"/>
    </source>
</evidence>
<dbReference type="EMBL" id="RCMI01000539">
    <property type="protein sequence ID" value="KAG2906428.1"/>
    <property type="molecule type" value="Genomic_DNA"/>
</dbReference>
<dbReference type="EMBL" id="RCML01001080">
    <property type="protein sequence ID" value="KAG2965741.1"/>
    <property type="molecule type" value="Genomic_DNA"/>
</dbReference>
<dbReference type="Proteomes" id="UP000251314">
    <property type="component" value="Unassembled WGS sequence"/>
</dbReference>
<evidence type="ECO:0000313" key="7">
    <source>
        <dbReference type="EMBL" id="RAW22776.1"/>
    </source>
</evidence>
<dbReference type="Proteomes" id="UP000774804">
    <property type="component" value="Unassembled WGS sequence"/>
</dbReference>
<evidence type="ECO:0000313" key="6">
    <source>
        <dbReference type="EMBL" id="KAG3208550.1"/>
    </source>
</evidence>
<dbReference type="Proteomes" id="UP000736787">
    <property type="component" value="Unassembled WGS sequence"/>
</dbReference>
<dbReference type="OrthoDB" id="127432at2759"/>
<dbReference type="EMBL" id="RCMK01000465">
    <property type="protein sequence ID" value="KAG2927165.1"/>
    <property type="molecule type" value="Genomic_DNA"/>
</dbReference>
<reference evidence="7 8" key="1">
    <citation type="submission" date="2018-01" db="EMBL/GenBank/DDBJ databases">
        <title>Draft genome of the strawberry crown rot pathogen Phytophthora cactorum.</title>
        <authorList>
            <person name="Armitage A.D."/>
            <person name="Lysoe E."/>
            <person name="Nellist C.F."/>
            <person name="Harrison R.J."/>
            <person name="Brurberg M.B."/>
        </authorList>
    </citation>
    <scope>NUCLEOTIDE SEQUENCE [LARGE SCALE GENOMIC DNA]</scope>
    <source>
        <strain evidence="7 8">10300</strain>
    </source>
</reference>
<comment type="caution">
    <text evidence="7">The sequence shown here is derived from an EMBL/GenBank/DDBJ whole genome shotgun (WGS) entry which is preliminary data.</text>
</comment>
<feature type="region of interest" description="Disordered" evidence="1">
    <location>
        <begin position="1"/>
        <end position="35"/>
    </location>
</feature>
<dbReference type="AlphaFoldDB" id="A0A329RGA0"/>
<evidence type="ECO:0000313" key="5">
    <source>
        <dbReference type="EMBL" id="KAG2965741.1"/>
    </source>
</evidence>
<accession>A0A329RGA0</accession>
<dbReference type="Proteomes" id="UP000697107">
    <property type="component" value="Unassembled WGS sequence"/>
</dbReference>
<dbReference type="Proteomes" id="UP000735874">
    <property type="component" value="Unassembled WGS sequence"/>
</dbReference>
<gene>
    <name evidence="7" type="ORF">PC110_g20789</name>
    <name evidence="2" type="ORF">PC113_g7029</name>
    <name evidence="3" type="ORF">PC115_g14280</name>
    <name evidence="4" type="ORF">PC117_g14658</name>
    <name evidence="5" type="ORF">PC118_g19576</name>
    <name evidence="6" type="ORF">PC129_g20428</name>
</gene>
<dbReference type="EMBL" id="MJFZ01001215">
    <property type="protein sequence ID" value="RAW22776.1"/>
    <property type="molecule type" value="Genomic_DNA"/>
</dbReference>
<protein>
    <submittedName>
        <fullName evidence="7">Uncharacterized protein</fullName>
    </submittedName>
</protein>
<evidence type="ECO:0000256" key="1">
    <source>
        <dbReference type="SAM" id="MobiDB-lite"/>
    </source>
</evidence>
<evidence type="ECO:0000313" key="2">
    <source>
        <dbReference type="EMBL" id="KAG2861623.1"/>
    </source>
</evidence>
<keyword evidence="8" id="KW-1185">Reference proteome</keyword>
<dbReference type="Proteomes" id="UP000760860">
    <property type="component" value="Unassembled WGS sequence"/>
</dbReference>
<reference evidence="2" key="2">
    <citation type="submission" date="2018-10" db="EMBL/GenBank/DDBJ databases">
        <title>Effector identification in a new, highly contiguous assembly of the strawberry crown rot pathogen Phytophthora cactorum.</title>
        <authorList>
            <person name="Armitage A.D."/>
            <person name="Nellist C.F."/>
            <person name="Bates H."/>
            <person name="Vickerstaff R.J."/>
            <person name="Harrison R.J."/>
        </authorList>
    </citation>
    <scope>NUCLEOTIDE SEQUENCE</scope>
    <source>
        <strain evidence="2">15-7</strain>
        <strain evidence="3">4032</strain>
        <strain evidence="4">4040</strain>
        <strain evidence="5">P415</strain>
        <strain evidence="6">P421</strain>
    </source>
</reference>
<evidence type="ECO:0000313" key="8">
    <source>
        <dbReference type="Proteomes" id="UP000251314"/>
    </source>
</evidence>
<name>A0A329RGA0_9STRA</name>